<keyword evidence="5" id="KW-0819">tRNA processing</keyword>
<dbReference type="Proteomes" id="UP000006727">
    <property type="component" value="Chromosome 9"/>
</dbReference>
<feature type="region of interest" description="Disordered" evidence="8">
    <location>
        <begin position="338"/>
        <end position="378"/>
    </location>
</feature>
<dbReference type="SUPFAM" id="SSF111278">
    <property type="entry name" value="SSo0622-like"/>
    <property type="match status" value="1"/>
</dbReference>
<dbReference type="InterPro" id="IPR029063">
    <property type="entry name" value="SAM-dependent_MTases_sf"/>
</dbReference>
<dbReference type="InterPro" id="IPR015915">
    <property type="entry name" value="Kelch-typ_b-propeller"/>
</dbReference>
<evidence type="ECO:0000256" key="6">
    <source>
        <dbReference type="ARBA" id="ARBA00049202"/>
    </source>
</evidence>
<comment type="pathway">
    <text evidence="1">tRNA modification; wybutosine-tRNA(Phe) biosynthesis.</text>
</comment>
<dbReference type="SMART" id="SM00612">
    <property type="entry name" value="Kelch"/>
    <property type="match status" value="3"/>
</dbReference>
<dbReference type="GO" id="GO:0008175">
    <property type="term" value="F:tRNA methyltransferase activity"/>
    <property type="evidence" value="ECO:0000318"/>
    <property type="project" value="GO_Central"/>
</dbReference>
<dbReference type="InterPro" id="IPR006652">
    <property type="entry name" value="Kelch_1"/>
</dbReference>
<dbReference type="Pfam" id="PF02676">
    <property type="entry name" value="TYW3"/>
    <property type="match status" value="1"/>
</dbReference>
<evidence type="ECO:0000256" key="1">
    <source>
        <dbReference type="ARBA" id="ARBA00004797"/>
    </source>
</evidence>
<keyword evidence="3" id="KW-0808">Transferase</keyword>
<dbReference type="PANTHER" id="PTHR23245:SF25">
    <property type="entry name" value="TRNA WYBUTOSINE-SYNTHESIZING PROTEIN 2 HOMOLOG"/>
    <property type="match status" value="1"/>
</dbReference>
<dbReference type="GeneID" id="112286221"/>
<dbReference type="InterPro" id="IPR030382">
    <property type="entry name" value="MeTrfase_TRM5/TYW2"/>
</dbReference>
<comment type="catalytic activity">
    <reaction evidence="6">
        <text>4-demethyl-7-[(3S)-3-amino-3-carboxypropyl]wyosine(37) in tRNA(Phe) + S-adenosyl-L-methionine = 7-[(3S)-3-amino-3-carboxypropyl]wyosine(37) in tRNA(Phe) + S-adenosyl-L-homocysteine + H(+)</text>
        <dbReference type="Rhea" id="RHEA:36635"/>
        <dbReference type="Rhea" id="RHEA-COMP:10378"/>
        <dbReference type="Rhea" id="RHEA-COMP:10379"/>
        <dbReference type="ChEBI" id="CHEBI:15378"/>
        <dbReference type="ChEBI" id="CHEBI:57856"/>
        <dbReference type="ChEBI" id="CHEBI:59789"/>
        <dbReference type="ChEBI" id="CHEBI:73543"/>
        <dbReference type="ChEBI" id="CHEBI:73550"/>
        <dbReference type="EC" id="2.1.1.282"/>
    </reaction>
</comment>
<dbReference type="UniPathway" id="UPA00375"/>
<dbReference type="Gene3D" id="3.40.50.150">
    <property type="entry name" value="Vaccinia Virus protein VP39"/>
    <property type="match status" value="1"/>
</dbReference>
<dbReference type="PANTHER" id="PTHR23245">
    <property type="entry name" value="TRNA METHYLTRANSFERASE"/>
    <property type="match status" value="1"/>
</dbReference>
<keyword evidence="4" id="KW-0949">S-adenosyl-L-methionine</keyword>
<dbReference type="InterPro" id="IPR036602">
    <property type="entry name" value="tRNA_yW-synthesising-like_sf"/>
</dbReference>
<dbReference type="InterPro" id="IPR003827">
    <property type="entry name" value="tRNA_yW-synthesising"/>
</dbReference>
<keyword evidence="2" id="KW-0489">Methyltransferase</keyword>
<feature type="compositionally biased region" description="Polar residues" evidence="8">
    <location>
        <begin position="338"/>
        <end position="358"/>
    </location>
</feature>
<gene>
    <name evidence="10" type="primary">LOC112286221</name>
</gene>
<organism evidence="10 11">
    <name type="scientific">Physcomitrium patens</name>
    <name type="common">Spreading-leaved earth moss</name>
    <name type="synonym">Physcomitrella patens</name>
    <dbReference type="NCBI Taxonomy" id="3218"/>
    <lineage>
        <taxon>Eukaryota</taxon>
        <taxon>Viridiplantae</taxon>
        <taxon>Streptophyta</taxon>
        <taxon>Embryophyta</taxon>
        <taxon>Bryophyta</taxon>
        <taxon>Bryophytina</taxon>
        <taxon>Bryopsida</taxon>
        <taxon>Funariidae</taxon>
        <taxon>Funariales</taxon>
        <taxon>Funariaceae</taxon>
        <taxon>Physcomitrium</taxon>
    </lineage>
</organism>
<dbReference type="Gene3D" id="3.30.300.110">
    <property type="entry name" value="Met-10+ protein-like domains"/>
    <property type="match status" value="1"/>
</dbReference>
<evidence type="ECO:0000313" key="11">
    <source>
        <dbReference type="Proteomes" id="UP000006727"/>
    </source>
</evidence>
<reference evidence="10" key="3">
    <citation type="submission" date="2020-12" db="UniProtKB">
        <authorList>
            <consortium name="EnsemblPlants"/>
        </authorList>
    </citation>
    <scope>IDENTIFICATION</scope>
</reference>
<evidence type="ECO:0000256" key="5">
    <source>
        <dbReference type="ARBA" id="ARBA00022694"/>
    </source>
</evidence>
<accession>A0A7I4EHK6</accession>
<dbReference type="GO" id="GO:0030488">
    <property type="term" value="P:tRNA methylation"/>
    <property type="evidence" value="ECO:0000318"/>
    <property type="project" value="GO_Central"/>
</dbReference>
<proteinExistence type="predicted"/>
<dbReference type="SUPFAM" id="SSF53335">
    <property type="entry name" value="S-adenosyl-L-methionine-dependent methyltransferases"/>
    <property type="match status" value="1"/>
</dbReference>
<protein>
    <recommendedName>
        <fullName evidence="9">SAM-dependent methyltransferase TRM5/TYW2-type domain-containing protein</fullName>
    </recommendedName>
</protein>
<evidence type="ECO:0000256" key="2">
    <source>
        <dbReference type="ARBA" id="ARBA00022603"/>
    </source>
</evidence>
<dbReference type="RefSeq" id="XP_024383675.1">
    <property type="nucleotide sequence ID" value="XM_024527907.2"/>
</dbReference>
<evidence type="ECO:0000313" key="10">
    <source>
        <dbReference type="EnsemblPlants" id="Pp3c9_15020V3.2"/>
    </source>
</evidence>
<dbReference type="InterPro" id="IPR056743">
    <property type="entry name" value="TRM5-TYW2-like_MTfase"/>
</dbReference>
<evidence type="ECO:0000256" key="8">
    <source>
        <dbReference type="SAM" id="MobiDB-lite"/>
    </source>
</evidence>
<dbReference type="InterPro" id="IPR056744">
    <property type="entry name" value="TRM5/TYW2-like_N"/>
</dbReference>
<dbReference type="Gene3D" id="2.120.10.80">
    <property type="entry name" value="Kelch-type beta propeller"/>
    <property type="match status" value="2"/>
</dbReference>
<feature type="domain" description="SAM-dependent methyltransferase TRM5/TYW2-type" evidence="9">
    <location>
        <begin position="867"/>
        <end position="1130"/>
    </location>
</feature>
<dbReference type="EMBL" id="ABEU02000009">
    <property type="status" value="NOT_ANNOTATED_CDS"/>
    <property type="molecule type" value="Genomic_DNA"/>
</dbReference>
<reference evidence="10 11" key="1">
    <citation type="journal article" date="2008" name="Science">
        <title>The Physcomitrella genome reveals evolutionary insights into the conquest of land by plants.</title>
        <authorList>
            <person name="Rensing S."/>
            <person name="Lang D."/>
            <person name="Zimmer A."/>
            <person name="Terry A."/>
            <person name="Salamov A."/>
            <person name="Shapiro H."/>
            <person name="Nishiyama T."/>
            <person name="Perroud P.-F."/>
            <person name="Lindquist E."/>
            <person name="Kamisugi Y."/>
            <person name="Tanahashi T."/>
            <person name="Sakakibara K."/>
            <person name="Fujita T."/>
            <person name="Oishi K."/>
            <person name="Shin-I T."/>
            <person name="Kuroki Y."/>
            <person name="Toyoda A."/>
            <person name="Suzuki Y."/>
            <person name="Hashimoto A."/>
            <person name="Yamaguchi K."/>
            <person name="Sugano A."/>
            <person name="Kohara Y."/>
            <person name="Fujiyama A."/>
            <person name="Anterola A."/>
            <person name="Aoki S."/>
            <person name="Ashton N."/>
            <person name="Barbazuk W.B."/>
            <person name="Barker E."/>
            <person name="Bennetzen J."/>
            <person name="Bezanilla M."/>
            <person name="Blankenship R."/>
            <person name="Cho S.H."/>
            <person name="Dutcher S."/>
            <person name="Estelle M."/>
            <person name="Fawcett J.A."/>
            <person name="Gundlach H."/>
            <person name="Hanada K."/>
            <person name="Heyl A."/>
            <person name="Hicks K.A."/>
            <person name="Hugh J."/>
            <person name="Lohr M."/>
            <person name="Mayer K."/>
            <person name="Melkozernov A."/>
            <person name="Murata T."/>
            <person name="Nelson D."/>
            <person name="Pils B."/>
            <person name="Prigge M."/>
            <person name="Reiss B."/>
            <person name="Renner T."/>
            <person name="Rombauts S."/>
            <person name="Rushton P."/>
            <person name="Sanderfoot A."/>
            <person name="Schween G."/>
            <person name="Shiu S.-H."/>
            <person name="Stueber K."/>
            <person name="Theodoulou F.L."/>
            <person name="Tu H."/>
            <person name="Van de Peer Y."/>
            <person name="Verrier P.J."/>
            <person name="Waters E."/>
            <person name="Wood A."/>
            <person name="Yang L."/>
            <person name="Cove D."/>
            <person name="Cuming A."/>
            <person name="Hasebe M."/>
            <person name="Lucas S."/>
            <person name="Mishler D.B."/>
            <person name="Reski R."/>
            <person name="Grigoriev I."/>
            <person name="Quatrano R.S."/>
            <person name="Boore J.L."/>
        </authorList>
    </citation>
    <scope>NUCLEOTIDE SEQUENCE [LARGE SCALE GENOMIC DNA]</scope>
    <source>
        <strain evidence="10 11">cv. Gransden 2004</strain>
    </source>
</reference>
<dbReference type="KEGG" id="ppp:112286221"/>
<name>A0A7I4EHK6_PHYPA</name>
<dbReference type="SUPFAM" id="SSF117281">
    <property type="entry name" value="Kelch motif"/>
    <property type="match status" value="1"/>
</dbReference>
<comment type="catalytic activity">
    <reaction evidence="7">
        <text>4-demethylwyosine(37) in tRNA(Phe) + S-adenosyl-L-methionine = 4-demethyl-7-[(3S)-3-amino-3-carboxypropyl]wyosine(37) in tRNA(Phe) + S-methyl-5'-thioadenosine + H(+)</text>
        <dbReference type="Rhea" id="RHEA:36355"/>
        <dbReference type="Rhea" id="RHEA-COMP:10164"/>
        <dbReference type="Rhea" id="RHEA-COMP:10378"/>
        <dbReference type="ChEBI" id="CHEBI:15378"/>
        <dbReference type="ChEBI" id="CHEBI:17509"/>
        <dbReference type="ChEBI" id="CHEBI:59789"/>
        <dbReference type="ChEBI" id="CHEBI:64315"/>
        <dbReference type="ChEBI" id="CHEBI:73550"/>
        <dbReference type="EC" id="2.5.1.114"/>
    </reaction>
</comment>
<dbReference type="GO" id="GO:0031591">
    <property type="term" value="P:wybutosine biosynthetic process"/>
    <property type="evidence" value="ECO:0000318"/>
    <property type="project" value="GO_Central"/>
</dbReference>
<dbReference type="EnsemblPlants" id="Pp3c9_15020V3.2">
    <property type="protein sequence ID" value="Pp3c9_15020V3.2"/>
    <property type="gene ID" value="Pp3c9_15020"/>
</dbReference>
<reference evidence="10 11" key="2">
    <citation type="journal article" date="2018" name="Plant J.">
        <title>The Physcomitrella patens chromosome-scale assembly reveals moss genome structure and evolution.</title>
        <authorList>
            <person name="Lang D."/>
            <person name="Ullrich K.K."/>
            <person name="Murat F."/>
            <person name="Fuchs J."/>
            <person name="Jenkins J."/>
            <person name="Haas F.B."/>
            <person name="Piednoel M."/>
            <person name="Gundlach H."/>
            <person name="Van Bel M."/>
            <person name="Meyberg R."/>
            <person name="Vives C."/>
            <person name="Morata J."/>
            <person name="Symeonidi A."/>
            <person name="Hiss M."/>
            <person name="Muchero W."/>
            <person name="Kamisugi Y."/>
            <person name="Saleh O."/>
            <person name="Blanc G."/>
            <person name="Decker E.L."/>
            <person name="van Gessel N."/>
            <person name="Grimwood J."/>
            <person name="Hayes R.D."/>
            <person name="Graham S.W."/>
            <person name="Gunter L.E."/>
            <person name="McDaniel S.F."/>
            <person name="Hoernstein S.N.W."/>
            <person name="Larsson A."/>
            <person name="Li F.W."/>
            <person name="Perroud P.F."/>
            <person name="Phillips J."/>
            <person name="Ranjan P."/>
            <person name="Rokshar D.S."/>
            <person name="Rothfels C.J."/>
            <person name="Schneider L."/>
            <person name="Shu S."/>
            <person name="Stevenson D.W."/>
            <person name="Thummler F."/>
            <person name="Tillich M."/>
            <person name="Villarreal Aguilar J.C."/>
            <person name="Widiez T."/>
            <person name="Wong G.K."/>
            <person name="Wymore A."/>
            <person name="Zhang Y."/>
            <person name="Zimmer A.D."/>
            <person name="Quatrano R.S."/>
            <person name="Mayer K.F.X."/>
            <person name="Goodstein D."/>
            <person name="Casacuberta J.M."/>
            <person name="Vandepoele K."/>
            <person name="Reski R."/>
            <person name="Cuming A.C."/>
            <person name="Tuskan G.A."/>
            <person name="Maumus F."/>
            <person name="Salse J."/>
            <person name="Schmutz J."/>
            <person name="Rensing S.A."/>
        </authorList>
    </citation>
    <scope>NUCLEOTIDE SEQUENCE [LARGE SCALE GENOMIC DNA]</scope>
    <source>
        <strain evidence="10 11">cv. Gransden 2004</strain>
    </source>
</reference>
<dbReference type="FunFam" id="3.40.50.150:FF:000131">
    <property type="entry name" value="tRNA wybutosine-synthesizing protein 2/3/4"/>
    <property type="match status" value="1"/>
</dbReference>
<dbReference type="Pfam" id="PF25133">
    <property type="entry name" value="TYW2_N_2"/>
    <property type="match status" value="1"/>
</dbReference>
<dbReference type="FunCoup" id="A0A7I4EHK6">
    <property type="interactions" value="1165"/>
</dbReference>
<dbReference type="OrthoDB" id="263283at2759"/>
<dbReference type="Gene3D" id="3.30.1960.10">
    <property type="entry name" value="tRNA wybutosine-synthesizing-like"/>
    <property type="match status" value="1"/>
</dbReference>
<dbReference type="FunFam" id="3.30.1960.10:FF:000002">
    <property type="entry name" value="tRNA wybutosine-synthesizing protein 2/3/4"/>
    <property type="match status" value="1"/>
</dbReference>
<evidence type="ECO:0000256" key="4">
    <source>
        <dbReference type="ARBA" id="ARBA00022691"/>
    </source>
</evidence>
<dbReference type="PROSITE" id="PS51684">
    <property type="entry name" value="SAM_MT_TRM5_TYW2"/>
    <property type="match status" value="1"/>
</dbReference>
<evidence type="ECO:0000256" key="3">
    <source>
        <dbReference type="ARBA" id="ARBA00022679"/>
    </source>
</evidence>
<dbReference type="Gramene" id="Pp3c9_15020V3.2">
    <property type="protein sequence ID" value="Pp3c9_15020V3.2"/>
    <property type="gene ID" value="Pp3c9_15020"/>
</dbReference>
<dbReference type="Pfam" id="PF24681">
    <property type="entry name" value="Kelch_KLHDC2_KLHL20_DRC7"/>
    <property type="match status" value="1"/>
</dbReference>
<evidence type="ECO:0000259" key="9">
    <source>
        <dbReference type="PROSITE" id="PS51684"/>
    </source>
</evidence>
<dbReference type="InParanoid" id="A0A7I4EHK6"/>
<sequence length="1131" mass="123945">MASFDDRKREVLEGLASDAKDKSRAGGVDAPIASLINRINLHPQYFTTSSCSGRISIFSESAPDDGAKNVECYTGKKTSKKKGGDWVYVSHDPGLESEVLKCVQEYITTMEDGLLVFRYEPFILAVECRTPAAAQTLVQCAVSAGFRESGISGMGKRNIVGVRCSIRLEVPIVLAGNMLVTEDYLRFLTALANRKMELNRQRTDTFSVKFMDQIASPELQKLSEFKCAMSRQEPSSELPPSELSLYNESEEVSYASGNQDQAEKNFAIDKESKKKLSALKGRQLRLLARLNTFEDQRLLSTGAISAGKTEQNARSSRKDGSVCSSVHAVKDLTTQAKTTSSVYGANSKSDSASLQSDNGSRDTEARLSASNGRRKSDGCSLSAAHLEVRGEPIERLHCWSHSAVQIEINGHHSLLLYGGFGGPDRHARLGNSMVLDCVTGELKCYETSHAPQPRMSHVAVVVSQSMVVIGGRHDPSTCLGDVCVLDLKTSSWHFPEVTGSHFLPRHRHAAARVGDNIYVFGGMNQDSVLGDFYVLNTSSWKWNCVNSRGDTPAPRYSHSLAAIGQKLYLFGGRDAKISYGDLHVFCLETNTWTEQKGLGELSIPRFSHSMTAIDKWLVILGGCPITHHGTDLLFFNVDEMISQRVPLTQASLDVLLVRHTATLLGTRLVVVGGGAACFAFGAKFNVPFLVDLVPYLNRNTSAILTDGVAGFYSTREESSIDRDSSMKGGPSDEFEKRAWILKLDRNNAKTGKDALKQLEWLDQTRKPKVLDGGLHVAFPITEDAALYLQEPGSKGTSLPTRKGLNMESSQKVISNLIASGGEVVEMQLALDTRRPISPSVTLEAGVVKLLQEAGLPQDLIEELPKKWERLGDMAILPAGSLTSSHWRSIGPGLWSFIASSLGSRRIARQAPVAATKTRDSKLQVLYGEDGWVEHRENGILYCFDATKCMFSSGNVSEKLRMASMKCAGETVVDLFAGIGYYTLPFLLKGGAKLVYTCEWNPNAILALRHNLLVNGVESRCVVLEGDNRVTAPKGVAHRVCLGLLPSSEGSWGVAIEALSSSFRPEGGILHVHENVKDSNEKEWLDYLVSALVKLSSGLGRDWDIKVFHLERVKWYAPHIRHIVADVHLSQR</sequence>
<dbReference type="GO" id="GO:0005737">
    <property type="term" value="C:cytoplasm"/>
    <property type="evidence" value="ECO:0000318"/>
    <property type="project" value="GO_Central"/>
</dbReference>
<keyword evidence="11" id="KW-1185">Reference proteome</keyword>
<evidence type="ECO:0000256" key="7">
    <source>
        <dbReference type="ARBA" id="ARBA00049400"/>
    </source>
</evidence>
<dbReference type="GO" id="GO:0102522">
    <property type="term" value="F:tRNA 4-demethylwyosine alpha-amino-alpha-carboxypropyltransferase activity"/>
    <property type="evidence" value="ECO:0007669"/>
    <property type="project" value="UniProtKB-EC"/>
</dbReference>
<dbReference type="Pfam" id="PF02475">
    <property type="entry name" value="TRM5-TYW2_MTfase"/>
    <property type="match status" value="1"/>
</dbReference>
<dbReference type="AlphaFoldDB" id="A0A7I4EHK6"/>
<dbReference type="CDD" id="cd02440">
    <property type="entry name" value="AdoMet_MTases"/>
    <property type="match status" value="1"/>
</dbReference>